<organism evidence="1 2">
    <name type="scientific">Enterocloster clostridioformis</name>
    <dbReference type="NCBI Taxonomy" id="1531"/>
    <lineage>
        <taxon>Bacteria</taxon>
        <taxon>Bacillati</taxon>
        <taxon>Bacillota</taxon>
        <taxon>Clostridia</taxon>
        <taxon>Lachnospirales</taxon>
        <taxon>Lachnospiraceae</taxon>
        <taxon>Enterocloster</taxon>
    </lineage>
</organism>
<dbReference type="Proteomes" id="UP000095512">
    <property type="component" value="Unassembled WGS sequence"/>
</dbReference>
<proteinExistence type="predicted"/>
<gene>
    <name evidence="1" type="ORF">ERS852480_02719</name>
</gene>
<accession>A0A174KYG7</accession>
<evidence type="ECO:0000313" key="2">
    <source>
        <dbReference type="Proteomes" id="UP000095512"/>
    </source>
</evidence>
<dbReference type="RefSeq" id="WP_057572049.1">
    <property type="nucleotide sequence ID" value="NZ_CZAB01000023.1"/>
</dbReference>
<dbReference type="AlphaFoldDB" id="A0A174KYG7"/>
<protein>
    <submittedName>
        <fullName evidence="1">Protein of uncharacterized function (DUF3795)</fullName>
    </submittedName>
</protein>
<reference evidence="1 2" key="1">
    <citation type="submission" date="2015-09" db="EMBL/GenBank/DDBJ databases">
        <authorList>
            <consortium name="Pathogen Informatics"/>
        </authorList>
    </citation>
    <scope>NUCLEOTIDE SEQUENCE [LARGE SCALE GENOMIC DNA]</scope>
    <source>
        <strain evidence="1 2">2789STDY5834865</strain>
    </source>
</reference>
<evidence type="ECO:0000313" key="1">
    <source>
        <dbReference type="EMBL" id="CUP14515.1"/>
    </source>
</evidence>
<name>A0A174KYG7_9FIRM</name>
<sequence>MKAEWIAPCGMNCRLCYGYIRPRNQCPGCRASDDSKPKSCTNCRIAGCAKRNQNQWQTCALCDTPCRRLKDLDKRYRSKYHMSMIENLATIRDQGMQFFLQQQEEAFRCPVCGQTLCVHRNECPSCKAVIW</sequence>
<dbReference type="EMBL" id="CZAB01000023">
    <property type="protein sequence ID" value="CUP14515.1"/>
    <property type="molecule type" value="Genomic_DNA"/>
</dbReference>